<dbReference type="RefSeq" id="WP_376753817.1">
    <property type="nucleotide sequence ID" value="NZ_CP124550.1"/>
</dbReference>
<dbReference type="Pfam" id="PF13814">
    <property type="entry name" value="Replic_Relax"/>
    <property type="match status" value="1"/>
</dbReference>
<dbReference type="EMBL" id="CP124550">
    <property type="protein sequence ID" value="WIO46283.1"/>
    <property type="molecule type" value="Genomic_DNA"/>
</dbReference>
<sequence>MKMDKRSALKQGQIDILETLYKYRFGSRQLLADSLGIKSGSNLFEKLNVLMKHGFVARLYDKSYKLRGVPAAYYLTPKGLRQLQLIHGSERVTDAIIKASYRDKVVSQSFVNHVVDVYSCTNKLQHQYPPLKVFLRREMALYSYFPANPPDVFLSLKTNGGLQRFFFDVVSKDAPPSAINRRLVNYMEFFDEGGWDETGSDLPKLLFLLENPAAENRLRRAAHAVRSRFNLDDEIEIYTATTEGLLGEDSAIWSNIDEPGELLSLDEL</sequence>
<protein>
    <submittedName>
        <fullName evidence="1">Replication-relaxation family protein</fullName>
    </submittedName>
</protein>
<dbReference type="InterPro" id="IPR025855">
    <property type="entry name" value="Replic_Relax"/>
</dbReference>
<organism evidence="1 2">
    <name type="scientific">Candidatus Southlakia epibionticum</name>
    <dbReference type="NCBI Taxonomy" id="3043284"/>
    <lineage>
        <taxon>Bacteria</taxon>
        <taxon>Candidatus Saccharimonadota</taxon>
        <taxon>Candidatus Saccharimonadia</taxon>
        <taxon>Candidatus Saccharimonadales</taxon>
        <taxon>Candidatus Saccharimonadaceae</taxon>
        <taxon>Candidatus Southlakia</taxon>
    </lineage>
</organism>
<evidence type="ECO:0000313" key="2">
    <source>
        <dbReference type="Proteomes" id="UP001177295"/>
    </source>
</evidence>
<evidence type="ECO:0000313" key="1">
    <source>
        <dbReference type="EMBL" id="WIO46283.1"/>
    </source>
</evidence>
<reference evidence="1 2" key="1">
    <citation type="journal article" date="2023" name="Cell">
        <title>Genetic manipulation of Patescibacteria provides mechanistic insights into microbial dark matter and the epibiotic lifestyle.</title>
        <authorList>
            <person name="Wang Y."/>
            <person name="Gallagher L.A."/>
            <person name="Andrade P.A."/>
            <person name="Liu A."/>
            <person name="Humphreys I.R."/>
            <person name="Turkarslan S."/>
            <person name="Cutler K.J."/>
            <person name="Arrieta-Ortiz M.L."/>
            <person name="Li Y."/>
            <person name="Radey M.C."/>
            <person name="McLean J.S."/>
            <person name="Cong Q."/>
            <person name="Baker D."/>
            <person name="Baliga N.S."/>
            <person name="Peterson S.B."/>
            <person name="Mougous J.D."/>
        </authorList>
    </citation>
    <scope>NUCLEOTIDE SEQUENCE [LARGE SCALE GENOMIC DNA]</scope>
    <source>
        <strain evidence="1 2">ML1</strain>
    </source>
</reference>
<name>A0ABY8WVH3_9BACT</name>
<keyword evidence="2" id="KW-1185">Reference proteome</keyword>
<gene>
    <name evidence="1" type="ORF">SEML1_0674</name>
</gene>
<accession>A0ABY8WVH3</accession>
<proteinExistence type="predicted"/>
<dbReference type="Proteomes" id="UP001177295">
    <property type="component" value="Chromosome"/>
</dbReference>